<dbReference type="Proteomes" id="UP000092460">
    <property type="component" value="Unassembled WGS sequence"/>
</dbReference>
<dbReference type="EMBL" id="JXJN01009738">
    <property type="status" value="NOT_ANNOTATED_CDS"/>
    <property type="molecule type" value="Genomic_DNA"/>
</dbReference>
<proteinExistence type="predicted"/>
<accession>A0A1B0B7Z4</accession>
<sequence length="93" mass="10631">MSSLRQVDEILNFRATDALHIVNVRRKSQRITISINNVNARGFNLNELYIPHDKRVHVFLQLGKCGSTETDMTLLTLFVAPVKKYLNFKGLMG</sequence>
<reference evidence="2" key="1">
    <citation type="submission" date="2015-01" db="EMBL/GenBank/DDBJ databases">
        <authorList>
            <person name="Aksoy S."/>
            <person name="Warren W."/>
            <person name="Wilson R.K."/>
        </authorList>
    </citation>
    <scope>NUCLEOTIDE SEQUENCE [LARGE SCALE GENOMIC DNA]</scope>
    <source>
        <strain evidence="2">IAEA</strain>
    </source>
</reference>
<reference evidence="1" key="2">
    <citation type="submission" date="2020-05" db="UniProtKB">
        <authorList>
            <consortium name="EnsemblMetazoa"/>
        </authorList>
    </citation>
    <scope>IDENTIFICATION</scope>
    <source>
        <strain evidence="1">IAEA</strain>
    </source>
</reference>
<organism evidence="1 2">
    <name type="scientific">Glossina palpalis gambiensis</name>
    <dbReference type="NCBI Taxonomy" id="67801"/>
    <lineage>
        <taxon>Eukaryota</taxon>
        <taxon>Metazoa</taxon>
        <taxon>Ecdysozoa</taxon>
        <taxon>Arthropoda</taxon>
        <taxon>Hexapoda</taxon>
        <taxon>Insecta</taxon>
        <taxon>Pterygota</taxon>
        <taxon>Neoptera</taxon>
        <taxon>Endopterygota</taxon>
        <taxon>Diptera</taxon>
        <taxon>Brachycera</taxon>
        <taxon>Muscomorpha</taxon>
        <taxon>Hippoboscoidea</taxon>
        <taxon>Glossinidae</taxon>
        <taxon>Glossina</taxon>
    </lineage>
</organism>
<dbReference type="AlphaFoldDB" id="A0A1B0B7Z4"/>
<keyword evidence="2" id="KW-1185">Reference proteome</keyword>
<dbReference type="EnsemblMetazoa" id="GPPI021736-RA">
    <property type="protein sequence ID" value="GPPI021736-PA"/>
    <property type="gene ID" value="GPPI021736"/>
</dbReference>
<name>A0A1B0B7Z4_9MUSC</name>
<dbReference type="EMBL" id="JXJN01009739">
    <property type="status" value="NOT_ANNOTATED_CDS"/>
    <property type="molecule type" value="Genomic_DNA"/>
</dbReference>
<evidence type="ECO:0000313" key="1">
    <source>
        <dbReference type="EnsemblMetazoa" id="GPPI021736-PA"/>
    </source>
</evidence>
<dbReference type="VEuPathDB" id="VectorBase:GPPI021736"/>
<evidence type="ECO:0000313" key="2">
    <source>
        <dbReference type="Proteomes" id="UP000092460"/>
    </source>
</evidence>
<protein>
    <submittedName>
        <fullName evidence="1">Uncharacterized protein</fullName>
    </submittedName>
</protein>